<keyword evidence="6" id="KW-0119">Carbohydrate metabolism</keyword>
<organism evidence="10 11">
    <name type="scientific">Nocardioides fonticola</name>
    <dbReference type="NCBI Taxonomy" id="450363"/>
    <lineage>
        <taxon>Bacteria</taxon>
        <taxon>Bacillati</taxon>
        <taxon>Actinomycetota</taxon>
        <taxon>Actinomycetes</taxon>
        <taxon>Propionibacteriales</taxon>
        <taxon>Nocardioidaceae</taxon>
        <taxon>Nocardioides</taxon>
    </lineage>
</organism>
<dbReference type="InterPro" id="IPR041286">
    <property type="entry name" value="MBG_2"/>
</dbReference>
<gene>
    <name evidence="10" type="ORF">GCM10022215_19480</name>
</gene>
<dbReference type="EMBL" id="BAAAZH010000013">
    <property type="protein sequence ID" value="GAA4118186.1"/>
    <property type="molecule type" value="Genomic_DNA"/>
</dbReference>
<keyword evidence="5" id="KW-0326">Glycosidase</keyword>
<dbReference type="PANTHER" id="PTHR37467">
    <property type="entry name" value="EXPORTED CALCIUM-BINDING GLYCOPROTEIN-RELATED"/>
    <property type="match status" value="1"/>
</dbReference>
<dbReference type="RefSeq" id="WP_344733157.1">
    <property type="nucleotide sequence ID" value="NZ_BAAAZH010000013.1"/>
</dbReference>
<evidence type="ECO:0000256" key="3">
    <source>
        <dbReference type="ARBA" id="ARBA00022729"/>
    </source>
</evidence>
<dbReference type="Pfam" id="PF18884">
    <property type="entry name" value="TSP3_bac"/>
    <property type="match status" value="3"/>
</dbReference>
<dbReference type="InterPro" id="IPR028994">
    <property type="entry name" value="Integrin_alpha_N"/>
</dbReference>
<feature type="region of interest" description="Disordered" evidence="7">
    <location>
        <begin position="896"/>
        <end position="951"/>
    </location>
</feature>
<evidence type="ECO:0000256" key="1">
    <source>
        <dbReference type="ARBA" id="ARBA00004613"/>
    </source>
</evidence>
<keyword evidence="11" id="KW-1185">Reference proteome</keyword>
<dbReference type="SUPFAM" id="SSF49265">
    <property type="entry name" value="Fibronectin type III"/>
    <property type="match status" value="1"/>
</dbReference>
<evidence type="ECO:0000256" key="2">
    <source>
        <dbReference type="ARBA" id="ARBA00022525"/>
    </source>
</evidence>
<comment type="subcellular location">
    <subcellularLocation>
        <location evidence="1">Secreted</location>
    </subcellularLocation>
</comment>
<dbReference type="Gene3D" id="2.60.40.10">
    <property type="entry name" value="Immunoglobulins"/>
    <property type="match status" value="1"/>
</dbReference>
<sequence>MPPISFRDPENSENSRRRRTRLAAGSLAAAIVASLVAFAPASPAQAAPTCPSGWLVIQDRCVKAVFGAGSGTITVPSNATNVEATLQGAQGGAGNNGAAPGGNGGYVKGALADAAGKTYHYLSGARGLNSPSGSPSAVGGGGAATNGSGGGGGTFLFLGTTLIAAAGGGGGGAATGTTPGGSGSGSGAGGNGGGPQSNNVATSGTTPKGSAEGIFIGGDGSGPASSDGTTITPGQGGSGGNAGGGAGGGGGYYGGGGGGGGAYSGAGGTGYSAGLSAPITTLTGSNTAAGILYISYIPAAGPDAPGKPTATAGYGSAAVTVAPTTTGTIEPVSYKVTSSPGAKTCTVSATAESRTCTVTGLQGGTSYTFTATAIDDGGNESAASAASDPVTVLIPSTVTIAADNQTKTYGDPNPTFTYQVSGLSGGDQLTTTPTCTTSGGGSVGTSAITCSGATASEKYAIAYTSGTLTVTQRTVAVTPDSKAIAVGEPLPSTYSYQITGGSLVGNDAVTGTCGVTGTPSAPGTYPITCNLSAGPNYSLTVGTANLVIAKNTGTVVPDAKTIRFGDAAPAFTYSITGVPAGFVPDQAPVCGVQGSFKDAGTYVIRCSGGSDDVYDLDTTTTATLTVTKVTAAVVSDNASRVFGAPNPTFGYTVFGAPALTQPATCAVQGEARNVGVHEIVCSGGSAGGNYSLVYAPGKLTITPAPLVLRADDKTRAFGTDNPVLTYTAEGLVAGDTAPSDAITGTPEIGTQAGADSPVGVYPIDISRGTVASRNYEVAFANGTLTVTESGDTDGDGLSDAAEADLGTDPQIADTDGDGLTDAVEVSGVILGAKVFYGRGPGGKGRAIGLVRTDPLLADTDGDGLDDGAEVAGHRINQRVLTKVGAYVIRTRVTDPRRADTDRDGLSDTEEITGSANRRFGDKTDPTRADTDKGGVPDGREVERGTNPAANR</sequence>
<dbReference type="InterPro" id="IPR013783">
    <property type="entry name" value="Ig-like_fold"/>
</dbReference>
<dbReference type="CDD" id="cd00063">
    <property type="entry name" value="FN3"/>
    <property type="match status" value="1"/>
</dbReference>
<dbReference type="SMART" id="SM00060">
    <property type="entry name" value="FN3"/>
    <property type="match status" value="1"/>
</dbReference>
<dbReference type="SUPFAM" id="SSF69318">
    <property type="entry name" value="Integrin alpha N-terminal domain"/>
    <property type="match status" value="1"/>
</dbReference>
<evidence type="ECO:0000313" key="11">
    <source>
        <dbReference type="Proteomes" id="UP001501495"/>
    </source>
</evidence>
<feature type="domain" description="Fibronectin type-III" evidence="9">
    <location>
        <begin position="304"/>
        <end position="397"/>
    </location>
</feature>
<dbReference type="PANTHER" id="PTHR37467:SF1">
    <property type="entry name" value="EXPORTED CALCIUM-BINDING GLYCOPROTEIN"/>
    <property type="match status" value="1"/>
</dbReference>
<reference evidence="11" key="1">
    <citation type="journal article" date="2019" name="Int. J. Syst. Evol. Microbiol.">
        <title>The Global Catalogue of Microorganisms (GCM) 10K type strain sequencing project: providing services to taxonomists for standard genome sequencing and annotation.</title>
        <authorList>
            <consortium name="The Broad Institute Genomics Platform"/>
            <consortium name="The Broad Institute Genome Sequencing Center for Infectious Disease"/>
            <person name="Wu L."/>
            <person name="Ma J."/>
        </authorList>
    </citation>
    <scope>NUCLEOTIDE SEQUENCE [LARGE SCALE GENOMIC DNA]</scope>
    <source>
        <strain evidence="11">JCM 16703</strain>
    </source>
</reference>
<comment type="caution">
    <text evidence="10">The sequence shown here is derived from an EMBL/GenBank/DDBJ whole genome shotgun (WGS) entry which is preliminary data.</text>
</comment>
<dbReference type="Proteomes" id="UP001501495">
    <property type="component" value="Unassembled WGS sequence"/>
</dbReference>
<dbReference type="InterPro" id="IPR036116">
    <property type="entry name" value="FN3_sf"/>
</dbReference>
<evidence type="ECO:0000256" key="8">
    <source>
        <dbReference type="SAM" id="SignalP"/>
    </source>
</evidence>
<keyword evidence="5" id="KW-0378">Hydrolase</keyword>
<feature type="compositionally biased region" description="Polar residues" evidence="7">
    <location>
        <begin position="196"/>
        <end position="208"/>
    </location>
</feature>
<keyword evidence="4" id="KW-0106">Calcium</keyword>
<feature type="signal peptide" evidence="8">
    <location>
        <begin position="1"/>
        <end position="46"/>
    </location>
</feature>
<dbReference type="Pfam" id="PF00041">
    <property type="entry name" value="fn3"/>
    <property type="match status" value="1"/>
</dbReference>
<evidence type="ECO:0000313" key="10">
    <source>
        <dbReference type="EMBL" id="GAA4118186.1"/>
    </source>
</evidence>
<keyword evidence="3 8" id="KW-0732">Signal</keyword>
<feature type="compositionally biased region" description="Gly residues" evidence="7">
    <location>
        <begin position="168"/>
        <end position="195"/>
    </location>
</feature>
<name>A0ABP7XJ67_9ACTN</name>
<evidence type="ECO:0000256" key="5">
    <source>
        <dbReference type="ARBA" id="ARBA00023295"/>
    </source>
</evidence>
<dbReference type="InterPro" id="IPR053180">
    <property type="entry name" value="Ca-binding_acidic-repeat"/>
</dbReference>
<dbReference type="Pfam" id="PF18676">
    <property type="entry name" value="MBG_2"/>
    <property type="match status" value="5"/>
</dbReference>
<protein>
    <recommendedName>
        <fullName evidence="9">Fibronectin type-III domain-containing protein</fullName>
    </recommendedName>
</protein>
<keyword evidence="2" id="KW-0964">Secreted</keyword>
<feature type="region of interest" description="Disordered" evidence="7">
    <location>
        <begin position="168"/>
        <end position="242"/>
    </location>
</feature>
<evidence type="ECO:0000259" key="9">
    <source>
        <dbReference type="PROSITE" id="PS50853"/>
    </source>
</evidence>
<proteinExistence type="predicted"/>
<dbReference type="PROSITE" id="PS50853">
    <property type="entry name" value="FN3"/>
    <property type="match status" value="1"/>
</dbReference>
<feature type="chain" id="PRO_5046572585" description="Fibronectin type-III domain-containing protein" evidence="8">
    <location>
        <begin position="47"/>
        <end position="951"/>
    </location>
</feature>
<evidence type="ECO:0000256" key="4">
    <source>
        <dbReference type="ARBA" id="ARBA00022837"/>
    </source>
</evidence>
<feature type="compositionally biased region" description="Basic and acidic residues" evidence="7">
    <location>
        <begin position="918"/>
        <end position="943"/>
    </location>
</feature>
<dbReference type="InterPro" id="IPR059100">
    <property type="entry name" value="TSP3_bac"/>
</dbReference>
<dbReference type="Gene3D" id="3.30.160.710">
    <property type="match status" value="1"/>
</dbReference>
<evidence type="ECO:0000256" key="7">
    <source>
        <dbReference type="SAM" id="MobiDB-lite"/>
    </source>
</evidence>
<accession>A0ABP7XJ67</accession>
<keyword evidence="6" id="KW-0624">Polysaccharide degradation</keyword>
<dbReference type="InterPro" id="IPR003961">
    <property type="entry name" value="FN3_dom"/>
</dbReference>
<feature type="compositionally biased region" description="Basic and acidic residues" evidence="7">
    <location>
        <begin position="896"/>
        <end position="905"/>
    </location>
</feature>
<evidence type="ECO:0000256" key="6">
    <source>
        <dbReference type="ARBA" id="ARBA00023326"/>
    </source>
</evidence>